<gene>
    <name evidence="5" type="ORF">K491DRAFT_770647</name>
</gene>
<feature type="region of interest" description="Disordered" evidence="1">
    <location>
        <begin position="465"/>
        <end position="485"/>
    </location>
</feature>
<dbReference type="Gene3D" id="2.40.70.10">
    <property type="entry name" value="Acid Proteases"/>
    <property type="match status" value="2"/>
</dbReference>
<name>A0A6A6SU37_9PLEO</name>
<feature type="domain" description="Peptidase A1" evidence="4">
    <location>
        <begin position="45"/>
        <end position="375"/>
    </location>
</feature>
<dbReference type="GO" id="GO:0006508">
    <property type="term" value="P:proteolysis"/>
    <property type="evidence" value="ECO:0007669"/>
    <property type="project" value="UniProtKB-KW"/>
</dbReference>
<sequence length="485" mass="52600">MASTVLYIAATVLLAQSTVAFNCSTPPIYVDIHKRAVHNSPIFQYGSFIGVGTPAQNHSLWPSLSQNHTSFAGKDYCNNSTLKDCADATGGTFITSESTSFTGNDKLQSLDSGSNFTGALAQDTLHLYTHYFETDGASQTLLENSTVEVASHGNINPGIVGMGLSSTVLQDLAAQGLIAARTYSLYIGQGFDRAGGAVNGSNTFGGYDSGRFQGDVHRYAMTTSDRNPLSVKVKDIIITNTADPSSNVSLFDTSKFPSSSAPTAFDAQLTTDQYPLSLPYQITQNFISHLGAQPDNTWGDNSLKLKNAFNGTLSIVLDDGFTVTIPPEVLMNASNITPIQDRPKDSDDAPFYLSTAFLSQVYVMMDFESFSFYLAEAVQKNNAVMPITFCPKATPVAYVRPKQSAWVSQGLIGAVIGGVLGGIGIAITAYCFWVGWARKHANRRQERELEAGQRRKLRSLQMEVEDVPEFDPPPKSATPFFWKKR</sequence>
<dbReference type="OrthoDB" id="5361565at2759"/>
<accession>A0A6A6SU37</accession>
<proteinExistence type="predicted"/>
<evidence type="ECO:0000256" key="1">
    <source>
        <dbReference type="SAM" id="MobiDB-lite"/>
    </source>
</evidence>
<dbReference type="PROSITE" id="PS51767">
    <property type="entry name" value="PEPTIDASE_A1"/>
    <property type="match status" value="1"/>
</dbReference>
<dbReference type="InterPro" id="IPR033121">
    <property type="entry name" value="PEPTIDASE_A1"/>
</dbReference>
<organism evidence="5 6">
    <name type="scientific">Lophiostoma macrostomum CBS 122681</name>
    <dbReference type="NCBI Taxonomy" id="1314788"/>
    <lineage>
        <taxon>Eukaryota</taxon>
        <taxon>Fungi</taxon>
        <taxon>Dikarya</taxon>
        <taxon>Ascomycota</taxon>
        <taxon>Pezizomycotina</taxon>
        <taxon>Dothideomycetes</taxon>
        <taxon>Pleosporomycetidae</taxon>
        <taxon>Pleosporales</taxon>
        <taxon>Lophiostomataceae</taxon>
        <taxon>Lophiostoma</taxon>
    </lineage>
</organism>
<dbReference type="InterPro" id="IPR021109">
    <property type="entry name" value="Peptidase_aspartic_dom_sf"/>
</dbReference>
<feature type="transmembrane region" description="Helical" evidence="2">
    <location>
        <begin position="411"/>
        <end position="437"/>
    </location>
</feature>
<feature type="chain" id="PRO_5025353569" evidence="3">
    <location>
        <begin position="21"/>
        <end position="485"/>
    </location>
</feature>
<keyword evidence="2" id="KW-1133">Transmembrane helix</keyword>
<dbReference type="GO" id="GO:0008233">
    <property type="term" value="F:peptidase activity"/>
    <property type="evidence" value="ECO:0007669"/>
    <property type="project" value="UniProtKB-KW"/>
</dbReference>
<keyword evidence="6" id="KW-1185">Reference proteome</keyword>
<keyword evidence="3" id="KW-0732">Signal</keyword>
<evidence type="ECO:0000256" key="2">
    <source>
        <dbReference type="SAM" id="Phobius"/>
    </source>
</evidence>
<evidence type="ECO:0000313" key="5">
    <source>
        <dbReference type="EMBL" id="KAF2651286.1"/>
    </source>
</evidence>
<keyword evidence="2" id="KW-0472">Membrane</keyword>
<evidence type="ECO:0000259" key="4">
    <source>
        <dbReference type="PROSITE" id="PS51767"/>
    </source>
</evidence>
<dbReference type="AlphaFoldDB" id="A0A6A6SU37"/>
<keyword evidence="5" id="KW-0645">Protease</keyword>
<dbReference type="SUPFAM" id="SSF50630">
    <property type="entry name" value="Acid proteases"/>
    <property type="match status" value="1"/>
</dbReference>
<dbReference type="EMBL" id="MU004430">
    <property type="protein sequence ID" value="KAF2651286.1"/>
    <property type="molecule type" value="Genomic_DNA"/>
</dbReference>
<evidence type="ECO:0000313" key="6">
    <source>
        <dbReference type="Proteomes" id="UP000799324"/>
    </source>
</evidence>
<feature type="signal peptide" evidence="3">
    <location>
        <begin position="1"/>
        <end position="20"/>
    </location>
</feature>
<protein>
    <submittedName>
        <fullName evidence="5">Acid protease</fullName>
    </submittedName>
</protein>
<dbReference type="Pfam" id="PF00026">
    <property type="entry name" value="Asp"/>
    <property type="match status" value="1"/>
</dbReference>
<reference evidence="5" key="1">
    <citation type="journal article" date="2020" name="Stud. Mycol.">
        <title>101 Dothideomycetes genomes: a test case for predicting lifestyles and emergence of pathogens.</title>
        <authorList>
            <person name="Haridas S."/>
            <person name="Albert R."/>
            <person name="Binder M."/>
            <person name="Bloem J."/>
            <person name="Labutti K."/>
            <person name="Salamov A."/>
            <person name="Andreopoulos B."/>
            <person name="Baker S."/>
            <person name="Barry K."/>
            <person name="Bills G."/>
            <person name="Bluhm B."/>
            <person name="Cannon C."/>
            <person name="Castanera R."/>
            <person name="Culley D."/>
            <person name="Daum C."/>
            <person name="Ezra D."/>
            <person name="Gonzalez J."/>
            <person name="Henrissat B."/>
            <person name="Kuo A."/>
            <person name="Liang C."/>
            <person name="Lipzen A."/>
            <person name="Lutzoni F."/>
            <person name="Magnuson J."/>
            <person name="Mondo S."/>
            <person name="Nolan M."/>
            <person name="Ohm R."/>
            <person name="Pangilinan J."/>
            <person name="Park H.-J."/>
            <person name="Ramirez L."/>
            <person name="Alfaro M."/>
            <person name="Sun H."/>
            <person name="Tritt A."/>
            <person name="Yoshinaga Y."/>
            <person name="Zwiers L.-H."/>
            <person name="Turgeon B."/>
            <person name="Goodwin S."/>
            <person name="Spatafora J."/>
            <person name="Crous P."/>
            <person name="Grigoriev I."/>
        </authorList>
    </citation>
    <scope>NUCLEOTIDE SEQUENCE</scope>
    <source>
        <strain evidence="5">CBS 122681</strain>
    </source>
</reference>
<keyword evidence="5" id="KW-0378">Hydrolase</keyword>
<evidence type="ECO:0000256" key="3">
    <source>
        <dbReference type="SAM" id="SignalP"/>
    </source>
</evidence>
<dbReference type="Proteomes" id="UP000799324">
    <property type="component" value="Unassembled WGS sequence"/>
</dbReference>
<keyword evidence="2" id="KW-0812">Transmembrane</keyword>